<sequence length="660" mass="71006">MAQIRINRDRKRRKTRNKNDKNMNRKMMNLGIGLCFACMAALTAASCTDDTDDGSRLPDGACPMTFTASVDGLTATRATTDNNGKTTWQAEDPVAISMDGGANHKQYKISDANTGAMIPDGDGNILYWSKRQETLAAWYPVSYTVGSNTGSGEVDITDQNTGFGALENILHAPAQDYTYSSSNPVAFTFRHALAKVKVTLKKGDGITDDDLSAATVTFTGYTAGSLGYNGMTGSGSNGDITPKTETASGGAPTYTALVIPQQMQSKKFIKVTIGADGAARNYFYTPAGSTDANLEAGKQYTYTITVKKTGLQVESVTASWKDDSAKDGDAEKATFRIHLADFSAPTNTSDYKVTDANGTTLTANDNIYTTSSSAINISLSADDGYTLRKFLTKVTAGICKQKVAYTADTRTYTYTFYDIHSDLWLDNIQAEAGAAGTSPASPNVGDYFYANGTWSSTYSSNTSNPCIGIVFKVGAGAGDNVGNYNFFFMDNTIHGYVVALNDANDNAGAWGIRLTNVDGLTDEGSYVNKYDGYSNTAIVRLLKAYKSTDVNSPTADGQYWAFKVASGYSAISPANTSGWYLPSIGQLNDIYSMNNRTGLFQGAGGTDFKTTDNNGRYWSSTEKNEYDAWYYQFNGSGSGSYAKSDNGYLRVSYVRAILTF</sequence>
<evidence type="ECO:0000256" key="1">
    <source>
        <dbReference type="SAM" id="MobiDB-lite"/>
    </source>
</evidence>
<protein>
    <recommendedName>
        <fullName evidence="4">Fimbrillin family protein</fullName>
    </recommendedName>
</protein>
<evidence type="ECO:0008006" key="4">
    <source>
        <dbReference type="Google" id="ProtNLM"/>
    </source>
</evidence>
<evidence type="ECO:0000313" key="3">
    <source>
        <dbReference type="Proteomes" id="UP000004110"/>
    </source>
</evidence>
<dbReference type="EMBL" id="AAYH02000035">
    <property type="protein sequence ID" value="EDO55783.1"/>
    <property type="molecule type" value="Genomic_DNA"/>
</dbReference>
<dbReference type="Proteomes" id="UP000004110">
    <property type="component" value="Unassembled WGS sequence"/>
</dbReference>
<feature type="region of interest" description="Disordered" evidence="1">
    <location>
        <begin position="1"/>
        <end position="23"/>
    </location>
</feature>
<dbReference type="CDD" id="cd13121">
    <property type="entry name" value="BF2867_like_C"/>
    <property type="match status" value="1"/>
</dbReference>
<keyword evidence="3" id="KW-1185">Reference proteome</keyword>
<name>A0ABC9NGK2_BACUC</name>
<dbReference type="CDD" id="cd13120">
    <property type="entry name" value="BF2867_like_N"/>
    <property type="match status" value="1"/>
</dbReference>
<dbReference type="AlphaFoldDB" id="A0ABC9NGK2"/>
<gene>
    <name evidence="2" type="ORF">BACUNI_00625</name>
</gene>
<proteinExistence type="predicted"/>
<organism evidence="2 3">
    <name type="scientific">Bacteroides uniformis (strain ATCC 8492 / DSM 6597 / CCUG 4942 / CIP 103695 / JCM 5828 / KCTC 5204 / NCTC 13054 / VPI 0061)</name>
    <dbReference type="NCBI Taxonomy" id="411479"/>
    <lineage>
        <taxon>Bacteria</taxon>
        <taxon>Pseudomonadati</taxon>
        <taxon>Bacteroidota</taxon>
        <taxon>Bacteroidia</taxon>
        <taxon>Bacteroidales</taxon>
        <taxon>Bacteroidaceae</taxon>
        <taxon>Bacteroides</taxon>
    </lineage>
</organism>
<dbReference type="InterPro" id="IPR025049">
    <property type="entry name" value="Mfa-like_1"/>
</dbReference>
<evidence type="ECO:0000313" key="2">
    <source>
        <dbReference type="EMBL" id="EDO55783.1"/>
    </source>
</evidence>
<dbReference type="Pfam" id="PF13149">
    <property type="entry name" value="Mfa_like_1"/>
    <property type="match status" value="1"/>
</dbReference>
<reference evidence="2" key="1">
    <citation type="submission" date="2007-06" db="EMBL/GenBank/DDBJ databases">
        <authorList>
            <person name="Fulton L."/>
            <person name="Clifton S."/>
            <person name="Fulton B."/>
            <person name="Xu J."/>
            <person name="Minx P."/>
            <person name="Pepin K.H."/>
            <person name="Johnson M."/>
            <person name="Thiruvilangam P."/>
            <person name="Bhonagiri V."/>
            <person name="Nash W.E."/>
            <person name="Mardis E.R."/>
            <person name="Wilson R.K."/>
        </authorList>
    </citation>
    <scope>NUCLEOTIDE SEQUENCE [LARGE SCALE GENOMIC DNA]</scope>
    <source>
        <strain evidence="2">ATCC 8492</strain>
    </source>
</reference>
<accession>A0ABC9NGK2</accession>
<dbReference type="Gene3D" id="2.60.40.2630">
    <property type="match status" value="1"/>
</dbReference>
<comment type="caution">
    <text evidence="2">The sequence shown here is derived from an EMBL/GenBank/DDBJ whole genome shotgun (WGS) entry which is preliminary data.</text>
</comment>
<reference evidence="2" key="2">
    <citation type="submission" date="2013-11" db="EMBL/GenBank/DDBJ databases">
        <title>Draft genome sequence of Bacteroides uniformis (ATCC 8492).</title>
        <authorList>
            <person name="Sudarsanam P."/>
            <person name="Ley R."/>
            <person name="Guruge J."/>
            <person name="Turnbaugh P.J."/>
            <person name="Mahowald M."/>
            <person name="Liep D."/>
            <person name="Gordon J."/>
        </authorList>
    </citation>
    <scope>NUCLEOTIDE SEQUENCE</scope>
    <source>
        <strain evidence="2">ATCC 8492</strain>
    </source>
</reference>